<gene>
    <name evidence="1" type="ORF">SAMN02746091_01852</name>
</gene>
<sequence length="202" mass="24343">MEFLGFETQDFEYFKNLEKNLNDEYLKQRENVKTNFRAFCYELQKIYHKHTNGFLELEKDFLKSNKKSDSLKARHKIDENSYIDIVINQYGVGIFYNTQNKKIISNSKDKIWNFILSNKKSFISLNRITKTKCTEILKINCLEMNSKAYENIKAVLEENKEDKLNLYIGAFYIKSECVKQKRQLVNRFYEEFLKIYDLHKML</sequence>
<dbReference type="Proteomes" id="UP000184423">
    <property type="component" value="Unassembled WGS sequence"/>
</dbReference>
<reference evidence="2" key="1">
    <citation type="submission" date="2016-11" db="EMBL/GenBank/DDBJ databases">
        <authorList>
            <person name="Varghese N."/>
            <person name="Submissions S."/>
        </authorList>
    </citation>
    <scope>NUCLEOTIDE SEQUENCE [LARGE SCALE GENOMIC DNA]</scope>
    <source>
        <strain evidence="2">DSM 10124</strain>
    </source>
</reference>
<protein>
    <submittedName>
        <fullName evidence="1">Uncharacterized protein</fullName>
    </submittedName>
</protein>
<dbReference type="EMBL" id="FQVG01000037">
    <property type="protein sequence ID" value="SHF13931.1"/>
    <property type="molecule type" value="Genomic_DNA"/>
</dbReference>
<accession>A0A1M4Z7D0</accession>
<organism evidence="1 2">
    <name type="scientific">Caloramator proteoclasticus DSM 10124</name>
    <dbReference type="NCBI Taxonomy" id="1121262"/>
    <lineage>
        <taxon>Bacteria</taxon>
        <taxon>Bacillati</taxon>
        <taxon>Bacillota</taxon>
        <taxon>Clostridia</taxon>
        <taxon>Eubacteriales</taxon>
        <taxon>Clostridiaceae</taxon>
        <taxon>Caloramator</taxon>
    </lineage>
</organism>
<dbReference type="RefSeq" id="WP_073249209.1">
    <property type="nucleotide sequence ID" value="NZ_FQVG01000037.1"/>
</dbReference>
<evidence type="ECO:0000313" key="1">
    <source>
        <dbReference type="EMBL" id="SHF13931.1"/>
    </source>
</evidence>
<keyword evidence="2" id="KW-1185">Reference proteome</keyword>
<evidence type="ECO:0000313" key="2">
    <source>
        <dbReference type="Proteomes" id="UP000184423"/>
    </source>
</evidence>
<dbReference type="AlphaFoldDB" id="A0A1M4Z7D0"/>
<name>A0A1M4Z7D0_9CLOT</name>
<proteinExistence type="predicted"/>